<dbReference type="InterPro" id="IPR051812">
    <property type="entry name" value="SPI_LacAB/RpiB"/>
</dbReference>
<keyword evidence="2 3" id="KW-0413">Isomerase</keyword>
<dbReference type="InterPro" id="IPR004785">
    <property type="entry name" value="RpiB"/>
</dbReference>
<keyword evidence="4" id="KW-1185">Reference proteome</keyword>
<dbReference type="PANTHER" id="PTHR43732:SF1">
    <property type="entry name" value="RIBOSE 5-PHOSPHATE ISOMERASE"/>
    <property type="match status" value="1"/>
</dbReference>
<name>A0ABS6K742_9FIRM</name>
<dbReference type="PANTHER" id="PTHR43732">
    <property type="entry name" value="RIBOSE 5-PHOSPHATE ISOMERASE-RELATED"/>
    <property type="match status" value="1"/>
</dbReference>
<accession>A0ABS6K742</accession>
<evidence type="ECO:0000256" key="1">
    <source>
        <dbReference type="ARBA" id="ARBA00008754"/>
    </source>
</evidence>
<evidence type="ECO:0000313" key="3">
    <source>
        <dbReference type="EMBL" id="MBU9726323.1"/>
    </source>
</evidence>
<dbReference type="NCBIfam" id="NF004051">
    <property type="entry name" value="PRK05571.1"/>
    <property type="match status" value="1"/>
</dbReference>
<comment type="caution">
    <text evidence="3">The sequence shown here is derived from an EMBL/GenBank/DDBJ whole genome shotgun (WGS) entry which is preliminary data.</text>
</comment>
<dbReference type="EMBL" id="JAHQCX010000005">
    <property type="protein sequence ID" value="MBU9726323.1"/>
    <property type="molecule type" value="Genomic_DNA"/>
</dbReference>
<dbReference type="PIRSF" id="PIRSF005384">
    <property type="entry name" value="RpiB_LacA_B"/>
    <property type="match status" value="1"/>
</dbReference>
<reference evidence="3 4" key="1">
    <citation type="submission" date="2021-06" db="EMBL/GenBank/DDBJ databases">
        <title>Description of novel taxa of the family Lachnospiraceae.</title>
        <authorList>
            <person name="Chaplin A.V."/>
            <person name="Sokolova S.R."/>
            <person name="Pikina A.P."/>
            <person name="Korzhanova M."/>
            <person name="Belova V."/>
            <person name="Korostin D."/>
            <person name="Efimov B.A."/>
        </authorList>
    </citation>
    <scope>NUCLEOTIDE SEQUENCE [LARGE SCALE GENOMIC DNA]</scope>
    <source>
        <strain evidence="3 4">ASD4241</strain>
    </source>
</reference>
<gene>
    <name evidence="3" type="primary">rpiB</name>
    <name evidence="3" type="ORF">KTH90_09875</name>
</gene>
<dbReference type="SUPFAM" id="SSF89623">
    <property type="entry name" value="Ribose/Galactose isomerase RpiB/AlsB"/>
    <property type="match status" value="1"/>
</dbReference>
<protein>
    <submittedName>
        <fullName evidence="3">Ribose 5-phosphate isomerase B</fullName>
        <ecNumber evidence="3">5.3.1.6</ecNumber>
    </submittedName>
</protein>
<organism evidence="3 4">
    <name type="scientific">Diplocloster modestus</name>
    <dbReference type="NCBI Taxonomy" id="2850322"/>
    <lineage>
        <taxon>Bacteria</taxon>
        <taxon>Bacillati</taxon>
        <taxon>Bacillota</taxon>
        <taxon>Clostridia</taxon>
        <taxon>Lachnospirales</taxon>
        <taxon>Lachnospiraceae</taxon>
        <taxon>Diplocloster</taxon>
    </lineage>
</organism>
<proteinExistence type="inferred from homology"/>
<dbReference type="Gene3D" id="3.40.1400.10">
    <property type="entry name" value="Sugar-phosphate isomerase, RpiB/LacA/LacB"/>
    <property type="match status" value="1"/>
</dbReference>
<dbReference type="GO" id="GO:0004751">
    <property type="term" value="F:ribose-5-phosphate isomerase activity"/>
    <property type="evidence" value="ECO:0007669"/>
    <property type="project" value="UniProtKB-EC"/>
</dbReference>
<dbReference type="InterPro" id="IPR003500">
    <property type="entry name" value="RpiB_LacA_LacB"/>
</dbReference>
<evidence type="ECO:0000313" key="4">
    <source>
        <dbReference type="Proteomes" id="UP001314681"/>
    </source>
</evidence>
<dbReference type="NCBIfam" id="TIGR01120">
    <property type="entry name" value="rpiB"/>
    <property type="match status" value="1"/>
</dbReference>
<evidence type="ECO:0000256" key="2">
    <source>
        <dbReference type="ARBA" id="ARBA00023235"/>
    </source>
</evidence>
<comment type="similarity">
    <text evidence="1">Belongs to the LacAB/RpiB family.</text>
</comment>
<dbReference type="Pfam" id="PF02502">
    <property type="entry name" value="LacAB_rpiB"/>
    <property type="match status" value="1"/>
</dbReference>
<dbReference type="EC" id="5.3.1.6" evidence="3"/>
<dbReference type="NCBIfam" id="TIGR00689">
    <property type="entry name" value="rpiB_lacA_lacB"/>
    <property type="match status" value="1"/>
</dbReference>
<dbReference type="InterPro" id="IPR036569">
    <property type="entry name" value="RpiB_LacA_LacB_sf"/>
</dbReference>
<dbReference type="Proteomes" id="UP001314681">
    <property type="component" value="Unassembled WGS sequence"/>
</dbReference>
<sequence>MIALASDHVGIELKRSIIEYLDENGYPYLDYGTYDTVRCNYPEYALKAANAVASKECDRGILCCGTGVGISIAANKVKGIRCVVCSDPYSALLSRQHNDSNMLAMGSRVVGKDLALMILECWLNGEYEGGRHAVRVQEISQIETTGEIEGVKETGEMEETG</sequence>